<gene>
    <name evidence="1" type="ORF">A2Y83_03060</name>
</gene>
<proteinExistence type="predicted"/>
<dbReference type="Proteomes" id="UP000178323">
    <property type="component" value="Unassembled WGS sequence"/>
</dbReference>
<dbReference type="EMBL" id="MFFS01000059">
    <property type="protein sequence ID" value="OGF21531.1"/>
    <property type="molecule type" value="Genomic_DNA"/>
</dbReference>
<protein>
    <recommendedName>
        <fullName evidence="3">Lipoprotein</fullName>
    </recommendedName>
</protein>
<evidence type="ECO:0000313" key="1">
    <source>
        <dbReference type="EMBL" id="OGF21531.1"/>
    </source>
</evidence>
<accession>A0A1F5S5J1</accession>
<name>A0A1F5S5J1_9BACT</name>
<sequence length="202" mass="23706">MKNITSIILLFVFILTGCSFLKKNQLENNILKKTDEYYHLEGSKIYGKHNKYISDGGILEPKYVEDVDIETFQVLGGGYAKDKNSAYLYDGYIRYIKDADIETFTYVGNYFAKDKKQVYFKNKIIKNADPKTFNLFKDKETNTPETNLSISFFSRDKKNLYLYDKKINVEQNTFEVLSWKKAKDINNTYILDMNKGELFIEK</sequence>
<dbReference type="PROSITE" id="PS51257">
    <property type="entry name" value="PROKAR_LIPOPROTEIN"/>
    <property type="match status" value="1"/>
</dbReference>
<reference evidence="1 2" key="1">
    <citation type="journal article" date="2016" name="Nat. Commun.">
        <title>Thousands of microbial genomes shed light on interconnected biogeochemical processes in an aquifer system.</title>
        <authorList>
            <person name="Anantharaman K."/>
            <person name="Brown C.T."/>
            <person name="Hug L.A."/>
            <person name="Sharon I."/>
            <person name="Castelle C.J."/>
            <person name="Probst A.J."/>
            <person name="Thomas B.C."/>
            <person name="Singh A."/>
            <person name="Wilkins M.J."/>
            <person name="Karaoz U."/>
            <person name="Brodie E.L."/>
            <person name="Williams K.H."/>
            <person name="Hubbard S.S."/>
            <person name="Banfield J.F."/>
        </authorList>
    </citation>
    <scope>NUCLEOTIDE SEQUENCE [LARGE SCALE GENOMIC DNA]</scope>
</reference>
<evidence type="ECO:0008006" key="3">
    <source>
        <dbReference type="Google" id="ProtNLM"/>
    </source>
</evidence>
<dbReference type="STRING" id="1797985.A2Y83_03060"/>
<comment type="caution">
    <text evidence="1">The sequence shown here is derived from an EMBL/GenBank/DDBJ whole genome shotgun (WGS) entry which is preliminary data.</text>
</comment>
<organism evidence="1 2">
    <name type="scientific">Candidatus Falkowbacteria bacterium RBG_13_39_14</name>
    <dbReference type="NCBI Taxonomy" id="1797985"/>
    <lineage>
        <taxon>Bacteria</taxon>
        <taxon>Candidatus Falkowiibacteriota</taxon>
    </lineage>
</organism>
<dbReference type="AlphaFoldDB" id="A0A1F5S5J1"/>
<evidence type="ECO:0000313" key="2">
    <source>
        <dbReference type="Proteomes" id="UP000178323"/>
    </source>
</evidence>